<dbReference type="InterPro" id="IPR018958">
    <property type="entry name" value="Knr4/Smi1-like_dom"/>
</dbReference>
<dbReference type="Proteomes" id="UP000046373">
    <property type="component" value="Unassembled WGS sequence"/>
</dbReference>
<organism evidence="2 3">
    <name type="scientific">Mesorhizobium plurifarium</name>
    <dbReference type="NCBI Taxonomy" id="69974"/>
    <lineage>
        <taxon>Bacteria</taxon>
        <taxon>Pseudomonadati</taxon>
        <taxon>Pseudomonadota</taxon>
        <taxon>Alphaproteobacteria</taxon>
        <taxon>Hyphomicrobiales</taxon>
        <taxon>Phyllobacteriaceae</taxon>
        <taxon>Mesorhizobium</taxon>
    </lineage>
</organism>
<dbReference type="AlphaFoldDB" id="A0A090E3D6"/>
<dbReference type="Pfam" id="PF09346">
    <property type="entry name" value="SMI1_KNR4"/>
    <property type="match status" value="1"/>
</dbReference>
<accession>A0A090E3D6</accession>
<feature type="domain" description="Knr4/Smi1-like" evidence="1">
    <location>
        <begin position="13"/>
        <end position="126"/>
    </location>
</feature>
<dbReference type="SMART" id="SM00860">
    <property type="entry name" value="SMI1_KNR4"/>
    <property type="match status" value="1"/>
</dbReference>
<proteinExistence type="predicted"/>
<dbReference type="InterPro" id="IPR037883">
    <property type="entry name" value="Knr4/Smi1-like_sf"/>
</dbReference>
<name>A0A090E3D6_MESPL</name>
<dbReference type="Gene3D" id="3.40.1580.10">
    <property type="entry name" value="SMI1/KNR4-like"/>
    <property type="match status" value="1"/>
</dbReference>
<evidence type="ECO:0000313" key="2">
    <source>
        <dbReference type="EMBL" id="CDX21303.1"/>
    </source>
</evidence>
<gene>
    <name evidence="2" type="ORF">MPLDJ20_110373</name>
</gene>
<reference evidence="2 3" key="1">
    <citation type="submission" date="2014-08" db="EMBL/GenBank/DDBJ databases">
        <authorList>
            <person name="Moulin Lionel"/>
        </authorList>
    </citation>
    <scope>NUCLEOTIDE SEQUENCE [LARGE SCALE GENOMIC DNA]</scope>
</reference>
<evidence type="ECO:0000259" key="1">
    <source>
        <dbReference type="SMART" id="SM00860"/>
    </source>
</evidence>
<evidence type="ECO:0000313" key="3">
    <source>
        <dbReference type="Proteomes" id="UP000046373"/>
    </source>
</evidence>
<protein>
    <submittedName>
        <fullName evidence="2">Cell wall assembly/cell proliferation coordinating protein, KNR4-like protein</fullName>
    </submittedName>
</protein>
<dbReference type="SUPFAM" id="SSF160631">
    <property type="entry name" value="SMI1/KNR4-like"/>
    <property type="match status" value="1"/>
</dbReference>
<dbReference type="EMBL" id="CCNB01000003">
    <property type="protein sequence ID" value="CDX21303.1"/>
    <property type="molecule type" value="Genomic_DNA"/>
</dbReference>
<sequence>MRYILTEGQFDPPAEPAVVDGLSARLGVELPKDYTDFLREHNGGEGFVHDNYVVFFKAEELADFNREYEVEKYAPGILLFGSNGGGEGYGFDTQDPNMSIVRVPFVGMNRKLALKTARNIADLFSRLVECK</sequence>